<evidence type="ECO:0000256" key="1">
    <source>
        <dbReference type="ARBA" id="ARBA00023125"/>
    </source>
</evidence>
<dbReference type="InterPro" id="IPR001387">
    <property type="entry name" value="Cro/C1-type_HTH"/>
</dbReference>
<dbReference type="CDD" id="cd00093">
    <property type="entry name" value="HTH_XRE"/>
    <property type="match status" value="1"/>
</dbReference>
<organism evidence="3 4">
    <name type="scientific">Waltera intestinalis</name>
    <dbReference type="NCBI Taxonomy" id="2606635"/>
    <lineage>
        <taxon>Bacteria</taxon>
        <taxon>Bacillati</taxon>
        <taxon>Bacillota</taxon>
        <taxon>Clostridia</taxon>
        <taxon>Lachnospirales</taxon>
        <taxon>Lachnospiraceae</taxon>
        <taxon>Waltera</taxon>
    </lineage>
</organism>
<gene>
    <name evidence="3" type="ORF">FYJ59_11005</name>
</gene>
<feature type="domain" description="HTH cro/C1-type" evidence="2">
    <location>
        <begin position="2"/>
        <end position="53"/>
    </location>
</feature>
<dbReference type="Pfam" id="PF04014">
    <property type="entry name" value="MazE_antitoxin"/>
    <property type="match status" value="1"/>
</dbReference>
<keyword evidence="4" id="KW-1185">Reference proteome</keyword>
<protein>
    <submittedName>
        <fullName evidence="3">Helix-turn-helix domain-containing protein</fullName>
    </submittedName>
</protein>
<dbReference type="PANTHER" id="PTHR46558:SF11">
    <property type="entry name" value="HTH-TYPE TRANSCRIPTIONAL REGULATOR XRE"/>
    <property type="match status" value="1"/>
</dbReference>
<dbReference type="SUPFAM" id="SSF47413">
    <property type="entry name" value="lambda repressor-like DNA-binding domains"/>
    <property type="match status" value="1"/>
</dbReference>
<dbReference type="Proteomes" id="UP000476055">
    <property type="component" value="Unassembled WGS sequence"/>
</dbReference>
<comment type="caution">
    <text evidence="3">The sequence shown here is derived from an EMBL/GenBank/DDBJ whole genome shotgun (WGS) entry which is preliminary data.</text>
</comment>
<dbReference type="InterPro" id="IPR037914">
    <property type="entry name" value="SpoVT-AbrB_sf"/>
</dbReference>
<dbReference type="EMBL" id="VUMU01000014">
    <property type="protein sequence ID" value="MST58757.1"/>
    <property type="molecule type" value="Genomic_DNA"/>
</dbReference>
<dbReference type="Gene3D" id="1.10.260.40">
    <property type="entry name" value="lambda repressor-like DNA-binding domains"/>
    <property type="match status" value="1"/>
</dbReference>
<sequence length="139" mass="15652">MLRNLKGLTQEQVAEVVEISRQSYAKWEQGETVPDIEKCDRLASFYGIKLDALMHYDEKVGNTKMAPPPEGKFLWGTIKLGNRGQIVIPKEARDKYGLQEGSRLVVLGDEEGIALIQAEKFESQLKSALELSRKMIAED</sequence>
<dbReference type="InterPro" id="IPR007159">
    <property type="entry name" value="SpoVT-AbrB_dom"/>
</dbReference>
<accession>A0A6L5YM75</accession>
<dbReference type="Pfam" id="PF01381">
    <property type="entry name" value="HTH_3"/>
    <property type="match status" value="1"/>
</dbReference>
<dbReference type="RefSeq" id="WP_154497182.1">
    <property type="nucleotide sequence ID" value="NZ_VUMU01000014.1"/>
</dbReference>
<name>A0A6L5YM75_9FIRM</name>
<evidence type="ECO:0000313" key="4">
    <source>
        <dbReference type="Proteomes" id="UP000476055"/>
    </source>
</evidence>
<dbReference type="PANTHER" id="PTHR46558">
    <property type="entry name" value="TRACRIPTIONAL REGULATORY PROTEIN-RELATED-RELATED"/>
    <property type="match status" value="1"/>
</dbReference>
<proteinExistence type="predicted"/>
<dbReference type="PROSITE" id="PS50943">
    <property type="entry name" value="HTH_CROC1"/>
    <property type="match status" value="1"/>
</dbReference>
<dbReference type="AlphaFoldDB" id="A0A6L5YM75"/>
<dbReference type="NCBIfam" id="TIGR01439">
    <property type="entry name" value="lp_hng_hel_AbrB"/>
    <property type="match status" value="1"/>
</dbReference>
<dbReference type="GO" id="GO:0003677">
    <property type="term" value="F:DNA binding"/>
    <property type="evidence" value="ECO:0007669"/>
    <property type="project" value="UniProtKB-KW"/>
</dbReference>
<dbReference type="SMART" id="SM00530">
    <property type="entry name" value="HTH_XRE"/>
    <property type="match status" value="1"/>
</dbReference>
<keyword evidence="1" id="KW-0238">DNA-binding</keyword>
<dbReference type="SUPFAM" id="SSF89447">
    <property type="entry name" value="AbrB/MazE/MraZ-like"/>
    <property type="match status" value="1"/>
</dbReference>
<reference evidence="3 4" key="1">
    <citation type="submission" date="2019-08" db="EMBL/GenBank/DDBJ databases">
        <title>In-depth cultivation of the pig gut microbiome towards novel bacterial diversity and tailored functional studies.</title>
        <authorList>
            <person name="Wylensek D."/>
            <person name="Hitch T.C.A."/>
            <person name="Clavel T."/>
        </authorList>
    </citation>
    <scope>NUCLEOTIDE SEQUENCE [LARGE SCALE GENOMIC DNA]</scope>
    <source>
        <strain evidence="3 4">WCA3-601-WT-6H</strain>
    </source>
</reference>
<dbReference type="InterPro" id="IPR010982">
    <property type="entry name" value="Lambda_DNA-bd_dom_sf"/>
</dbReference>
<evidence type="ECO:0000259" key="2">
    <source>
        <dbReference type="PROSITE" id="PS50943"/>
    </source>
</evidence>
<dbReference type="SMART" id="SM00966">
    <property type="entry name" value="SpoVT_AbrB"/>
    <property type="match status" value="1"/>
</dbReference>
<evidence type="ECO:0000313" key="3">
    <source>
        <dbReference type="EMBL" id="MST58757.1"/>
    </source>
</evidence>
<dbReference type="Gene3D" id="2.10.260.10">
    <property type="match status" value="1"/>
</dbReference>